<dbReference type="Proteomes" id="UP000187455">
    <property type="component" value="Unassembled WGS sequence"/>
</dbReference>
<feature type="compositionally biased region" description="Acidic residues" evidence="1">
    <location>
        <begin position="58"/>
        <end position="71"/>
    </location>
</feature>
<sequence length="71" mass="8165">MNISNLFINIEQSKIELVPNLNKNPDKPKSAQQLPHPETVQMHQEKDRPGASLSKEDESIDELEDWLDEVL</sequence>
<evidence type="ECO:0000313" key="3">
    <source>
        <dbReference type="Proteomes" id="UP000187455"/>
    </source>
</evidence>
<dbReference type="EMBL" id="LSSL01000600">
    <property type="protein sequence ID" value="OLY84158.1"/>
    <property type="molecule type" value="Genomic_DNA"/>
</dbReference>
<organism evidence="2 3">
    <name type="scientific">Smittium mucronatum</name>
    <dbReference type="NCBI Taxonomy" id="133383"/>
    <lineage>
        <taxon>Eukaryota</taxon>
        <taxon>Fungi</taxon>
        <taxon>Fungi incertae sedis</taxon>
        <taxon>Zoopagomycota</taxon>
        <taxon>Kickxellomycotina</taxon>
        <taxon>Harpellomycetes</taxon>
        <taxon>Harpellales</taxon>
        <taxon>Legeriomycetaceae</taxon>
        <taxon>Smittium</taxon>
    </lineage>
</organism>
<accession>A0A1R0H4Z9</accession>
<evidence type="ECO:0000256" key="1">
    <source>
        <dbReference type="SAM" id="MobiDB-lite"/>
    </source>
</evidence>
<gene>
    <name evidence="2" type="ORF">AYI68_g1692</name>
</gene>
<protein>
    <submittedName>
        <fullName evidence="2">Uncharacterized protein</fullName>
    </submittedName>
</protein>
<feature type="region of interest" description="Disordered" evidence="1">
    <location>
        <begin position="20"/>
        <end position="71"/>
    </location>
</feature>
<feature type="compositionally biased region" description="Basic and acidic residues" evidence="1">
    <location>
        <begin position="43"/>
        <end position="57"/>
    </location>
</feature>
<reference evidence="2 3" key="1">
    <citation type="journal article" date="2016" name="Mol. Biol. Evol.">
        <title>Genome-Wide Survey of Gut Fungi (Harpellales) Reveals the First Horizontally Transferred Ubiquitin Gene from a Mosquito Host.</title>
        <authorList>
            <person name="Wang Y."/>
            <person name="White M.M."/>
            <person name="Kvist S."/>
            <person name="Moncalvo J.M."/>
        </authorList>
    </citation>
    <scope>NUCLEOTIDE SEQUENCE [LARGE SCALE GENOMIC DNA]</scope>
    <source>
        <strain evidence="2 3">ALG-7-W6</strain>
    </source>
</reference>
<proteinExistence type="predicted"/>
<keyword evidence="3" id="KW-1185">Reference proteome</keyword>
<evidence type="ECO:0000313" key="2">
    <source>
        <dbReference type="EMBL" id="OLY84158.1"/>
    </source>
</evidence>
<name>A0A1R0H4Z9_9FUNG</name>
<dbReference type="AlphaFoldDB" id="A0A1R0H4Z9"/>
<comment type="caution">
    <text evidence="2">The sequence shown here is derived from an EMBL/GenBank/DDBJ whole genome shotgun (WGS) entry which is preliminary data.</text>
</comment>